<dbReference type="AlphaFoldDB" id="A0A318HQ90"/>
<reference evidence="1 2" key="1">
    <citation type="submission" date="2018-05" db="EMBL/GenBank/DDBJ databases">
        <title>Genomic Encyclopedia of Type Strains, Phase I: the one thousand microbial genomes (KMG-I) project.</title>
        <authorList>
            <person name="Kyrpides N."/>
        </authorList>
    </citation>
    <scope>NUCLEOTIDE SEQUENCE [LARGE SCALE GENOMIC DNA]</scope>
    <source>
        <strain evidence="1 2">DSM 15611</strain>
    </source>
</reference>
<protein>
    <submittedName>
        <fullName evidence="1">Uncharacterized protein</fullName>
    </submittedName>
</protein>
<gene>
    <name evidence="1" type="ORF">EJ73_02408</name>
</gene>
<proteinExistence type="predicted"/>
<organism evidence="1 2">
    <name type="scientific">Hoylesella shahii DSM 15611 = JCM 12083</name>
    <dbReference type="NCBI Taxonomy" id="1122991"/>
    <lineage>
        <taxon>Bacteria</taxon>
        <taxon>Pseudomonadati</taxon>
        <taxon>Bacteroidota</taxon>
        <taxon>Bacteroidia</taxon>
        <taxon>Bacteroidales</taxon>
        <taxon>Prevotellaceae</taxon>
        <taxon>Hoylesella</taxon>
    </lineage>
</organism>
<keyword evidence="2" id="KW-1185">Reference proteome</keyword>
<dbReference type="EMBL" id="QJJX01000038">
    <property type="protein sequence ID" value="PXX19476.1"/>
    <property type="molecule type" value="Genomic_DNA"/>
</dbReference>
<dbReference type="RefSeq" id="WP_110370470.1">
    <property type="nucleotide sequence ID" value="NZ_QJJX01000038.1"/>
</dbReference>
<dbReference type="Proteomes" id="UP000248314">
    <property type="component" value="Unassembled WGS sequence"/>
</dbReference>
<comment type="caution">
    <text evidence="1">The sequence shown here is derived from an EMBL/GenBank/DDBJ whole genome shotgun (WGS) entry which is preliminary data.</text>
</comment>
<accession>A0A318HQ90</accession>
<name>A0A318HQ90_9BACT</name>
<evidence type="ECO:0000313" key="1">
    <source>
        <dbReference type="EMBL" id="PXX19476.1"/>
    </source>
</evidence>
<evidence type="ECO:0000313" key="2">
    <source>
        <dbReference type="Proteomes" id="UP000248314"/>
    </source>
</evidence>
<sequence length="175" mass="20127">MRNILAIALLSILLCSSCKSRKKQDVHAQLKEEVYSLVTSYMDSHPQYNTYILTEAMEQTMSGIKTSGYFLGPGYPRLLTPEKSTSYLDINNCRLYIMSNLSSLYESDNNASMWKNTNPTDSVVLDGVVIYDLVFNFLHNGLFIYYSNSEMKIMERPDTFFTPYIKSNVVFENKK</sequence>
<dbReference type="STRING" id="1122991.GCA_000613445_00125"/>